<dbReference type="InterPro" id="IPR006879">
    <property type="entry name" value="YdjC-like"/>
</dbReference>
<dbReference type="PANTHER" id="PTHR31609">
    <property type="entry name" value="YDJC DEACETYLASE FAMILY MEMBER"/>
    <property type="match status" value="1"/>
</dbReference>
<dbReference type="AlphaFoldDB" id="A0A7W6HWD7"/>
<accession>A0A7W6HWD7</accession>
<reference evidence="6 7" key="1">
    <citation type="submission" date="2020-08" db="EMBL/GenBank/DDBJ databases">
        <title>Genomic Encyclopedia of Type Strains, Phase IV (KMG-IV): sequencing the most valuable type-strain genomes for metagenomic binning, comparative biology and taxonomic classification.</title>
        <authorList>
            <person name="Goeker M."/>
        </authorList>
    </citation>
    <scope>NUCLEOTIDE SEQUENCE [LARGE SCALE GENOMIC DNA]</scope>
    <source>
        <strain evidence="6 7">DSM 105721</strain>
    </source>
</reference>
<dbReference type="PANTHER" id="PTHR31609:SF1">
    <property type="entry name" value="CARBOHYDRATE DEACETYLASE"/>
    <property type="match status" value="1"/>
</dbReference>
<comment type="cofactor">
    <cofactor evidence="1">
        <name>Mg(2+)</name>
        <dbReference type="ChEBI" id="CHEBI:18420"/>
    </cofactor>
</comment>
<dbReference type="GO" id="GO:0016787">
    <property type="term" value="F:hydrolase activity"/>
    <property type="evidence" value="ECO:0007669"/>
    <property type="project" value="UniProtKB-KW"/>
</dbReference>
<evidence type="ECO:0000256" key="2">
    <source>
        <dbReference type="ARBA" id="ARBA00022723"/>
    </source>
</evidence>
<dbReference type="GO" id="GO:0019213">
    <property type="term" value="F:deacetylase activity"/>
    <property type="evidence" value="ECO:0007669"/>
    <property type="project" value="TreeGrafter"/>
</dbReference>
<keyword evidence="2" id="KW-0479">Metal-binding</keyword>
<dbReference type="SUPFAM" id="SSF88713">
    <property type="entry name" value="Glycoside hydrolase/deacetylase"/>
    <property type="match status" value="1"/>
</dbReference>
<evidence type="ECO:0000313" key="6">
    <source>
        <dbReference type="EMBL" id="MBB4025559.1"/>
    </source>
</evidence>
<keyword evidence="4" id="KW-0460">Magnesium</keyword>
<proteinExistence type="predicted"/>
<name>A0A7W6HWD7_9BACT</name>
<dbReference type="Pfam" id="PF04794">
    <property type="entry name" value="YdjC"/>
    <property type="match status" value="1"/>
</dbReference>
<dbReference type="OrthoDB" id="9774177at2"/>
<evidence type="ECO:0000256" key="5">
    <source>
        <dbReference type="ARBA" id="ARBA00023277"/>
    </source>
</evidence>
<dbReference type="GeneID" id="93103227"/>
<dbReference type="Gene3D" id="3.20.20.370">
    <property type="entry name" value="Glycoside hydrolase/deacetylase"/>
    <property type="match status" value="1"/>
</dbReference>
<evidence type="ECO:0000256" key="4">
    <source>
        <dbReference type="ARBA" id="ARBA00022842"/>
    </source>
</evidence>
<protein>
    <recommendedName>
        <fullName evidence="8">ChbG/HpnK family deacetylase</fullName>
    </recommendedName>
</protein>
<dbReference type="GO" id="GO:0005975">
    <property type="term" value="P:carbohydrate metabolic process"/>
    <property type="evidence" value="ECO:0007669"/>
    <property type="project" value="InterPro"/>
</dbReference>
<gene>
    <name evidence="6" type="ORF">GGR14_001331</name>
</gene>
<keyword evidence="5" id="KW-0119">Carbohydrate metabolism</keyword>
<dbReference type="EMBL" id="JACIES010000002">
    <property type="protein sequence ID" value="MBB4025559.1"/>
    <property type="molecule type" value="Genomic_DNA"/>
</dbReference>
<keyword evidence="3" id="KW-0378">Hydrolase</keyword>
<comment type="caution">
    <text evidence="6">The sequence shown here is derived from an EMBL/GenBank/DDBJ whole genome shotgun (WGS) entry which is preliminary data.</text>
</comment>
<dbReference type="InterPro" id="IPR011330">
    <property type="entry name" value="Glyco_hydro/deAcase_b/a-brl"/>
</dbReference>
<evidence type="ECO:0000313" key="7">
    <source>
        <dbReference type="Proteomes" id="UP000546007"/>
    </source>
</evidence>
<dbReference type="GO" id="GO:0046872">
    <property type="term" value="F:metal ion binding"/>
    <property type="evidence" value="ECO:0007669"/>
    <property type="project" value="UniProtKB-KW"/>
</dbReference>
<evidence type="ECO:0008006" key="8">
    <source>
        <dbReference type="Google" id="ProtNLM"/>
    </source>
</evidence>
<evidence type="ECO:0000256" key="3">
    <source>
        <dbReference type="ARBA" id="ARBA00022801"/>
    </source>
</evidence>
<sequence>MKIIINADDFGYSKAVNEAIDLCMVQGLISSTTLMANMPFASEAVNRACLNKYEECIGAHITLTEGKALSRSILNCNRLVDKDGFFQIKRNSLFWFTKSERNAIKEEIDAQISWLKSKGLRISHVDSHHHIHTEFLVLILLCKVCKKYGITKIRLPLYYKSNNILIKIYKYCIKFYVFFNGFKTVDYFVDKSMLSHFEGKNVVLELMVHPIINGNRIIDSVTSESIEGINFGHLFFYDEL</sequence>
<dbReference type="Proteomes" id="UP000546007">
    <property type="component" value="Unassembled WGS sequence"/>
</dbReference>
<dbReference type="RefSeq" id="WP_124318452.1">
    <property type="nucleotide sequence ID" value="NZ_AP028155.1"/>
</dbReference>
<organism evidence="6 7">
    <name type="scientific">Butyricimonas faecihominis</name>
    <dbReference type="NCBI Taxonomy" id="1472416"/>
    <lineage>
        <taxon>Bacteria</taxon>
        <taxon>Pseudomonadati</taxon>
        <taxon>Bacteroidota</taxon>
        <taxon>Bacteroidia</taxon>
        <taxon>Bacteroidales</taxon>
        <taxon>Odoribacteraceae</taxon>
        <taxon>Butyricimonas</taxon>
    </lineage>
</organism>
<keyword evidence="7" id="KW-1185">Reference proteome</keyword>
<evidence type="ECO:0000256" key="1">
    <source>
        <dbReference type="ARBA" id="ARBA00001946"/>
    </source>
</evidence>